<dbReference type="PANTHER" id="PTHR43162">
    <property type="match status" value="1"/>
</dbReference>
<protein>
    <submittedName>
        <fullName evidence="2">Nucleoside-diphosphate-sugar epimerase</fullName>
    </submittedName>
</protein>
<dbReference type="InterPro" id="IPR008030">
    <property type="entry name" value="NmrA-like"/>
</dbReference>
<dbReference type="InterPro" id="IPR051604">
    <property type="entry name" value="Ergot_Alk_Oxidoreductase"/>
</dbReference>
<gene>
    <name evidence="2" type="ORF">I215_14913</name>
</gene>
<dbReference type="Pfam" id="PF05368">
    <property type="entry name" value="NmrA"/>
    <property type="match status" value="1"/>
</dbReference>
<dbReference type="STRING" id="555500.I215_14913"/>
<dbReference type="Gene3D" id="3.90.25.10">
    <property type="entry name" value="UDP-galactose 4-epimerase, domain 1"/>
    <property type="match status" value="1"/>
</dbReference>
<feature type="domain" description="NmrA-like" evidence="1">
    <location>
        <begin position="3"/>
        <end position="286"/>
    </location>
</feature>
<dbReference type="SUPFAM" id="SSF51735">
    <property type="entry name" value="NAD(P)-binding Rossmann-fold domains"/>
    <property type="match status" value="1"/>
</dbReference>
<dbReference type="EMBL" id="AMSG01000038">
    <property type="protein sequence ID" value="EKF53941.1"/>
    <property type="molecule type" value="Genomic_DNA"/>
</dbReference>
<name>K2PZ84_9FLAO</name>
<organism evidence="2 3">
    <name type="scientific">Galbibacter marinus</name>
    <dbReference type="NCBI Taxonomy" id="555500"/>
    <lineage>
        <taxon>Bacteria</taxon>
        <taxon>Pseudomonadati</taxon>
        <taxon>Bacteroidota</taxon>
        <taxon>Flavobacteriia</taxon>
        <taxon>Flavobacteriales</taxon>
        <taxon>Flavobacteriaceae</taxon>
        <taxon>Galbibacter</taxon>
    </lineage>
</organism>
<evidence type="ECO:0000313" key="2">
    <source>
        <dbReference type="EMBL" id="EKF53941.1"/>
    </source>
</evidence>
<evidence type="ECO:0000313" key="3">
    <source>
        <dbReference type="Proteomes" id="UP000007364"/>
    </source>
</evidence>
<sequence length="297" mass="32704">MSTYVITGGTGKTGKTLAMKLLESGNKVRVVCRNSDRAEGLKQKGAEVFTGDNLNENFLNGAFAGADAAYVVLPIDMQAEEYTENQVAHATAIKNAIENQGIKFVVTLSSVGAHLDKGTGVILGLHKMEKLFNEIPNINVKHLRATYFMENTLTQTPSIKNNGIMTGPEKGDQKFALVAAKDISQAAYTNLQTLDFKGKSVEYVLGERDLSYNEIAEIYGKAIGIPNLKYKQVSEDDFLSRMAQMGVSKSAAEKFYEFTQRINQGDVPSYYTRNKENTTPTSIEEFTSVFKNAFDTQ</sequence>
<dbReference type="eggNOG" id="COG0702">
    <property type="taxonomic scope" value="Bacteria"/>
</dbReference>
<dbReference type="Proteomes" id="UP000007364">
    <property type="component" value="Unassembled WGS sequence"/>
</dbReference>
<keyword evidence="3" id="KW-1185">Reference proteome</keyword>
<dbReference type="PANTHER" id="PTHR43162:SF1">
    <property type="entry name" value="PRESTALK A DIFFERENTIATION PROTEIN A"/>
    <property type="match status" value="1"/>
</dbReference>
<evidence type="ECO:0000259" key="1">
    <source>
        <dbReference type="Pfam" id="PF05368"/>
    </source>
</evidence>
<dbReference type="InterPro" id="IPR036291">
    <property type="entry name" value="NAD(P)-bd_dom_sf"/>
</dbReference>
<comment type="caution">
    <text evidence="2">The sequence shown here is derived from an EMBL/GenBank/DDBJ whole genome shotgun (WGS) entry which is preliminary data.</text>
</comment>
<dbReference type="OrthoDB" id="2149806at2"/>
<accession>K2PZ84</accession>
<proteinExistence type="predicted"/>
<dbReference type="AlphaFoldDB" id="K2PZ84"/>
<dbReference type="Gene3D" id="3.40.50.720">
    <property type="entry name" value="NAD(P)-binding Rossmann-like Domain"/>
    <property type="match status" value="1"/>
</dbReference>
<reference evidence="2 3" key="1">
    <citation type="journal article" date="2012" name="J. Bacteriol.">
        <title>Genome Sequence of Galbibacter marinum Type Strain ck-I2-15.</title>
        <authorList>
            <person name="Lai Q."/>
            <person name="Li C."/>
            <person name="Shao Z."/>
        </authorList>
    </citation>
    <scope>NUCLEOTIDE SEQUENCE [LARGE SCALE GENOMIC DNA]</scope>
    <source>
        <strain evidence="3">ck-I2-15</strain>
    </source>
</reference>
<dbReference type="RefSeq" id="WP_008992805.1">
    <property type="nucleotide sequence ID" value="NZ_AMSG01000038.1"/>
</dbReference>